<dbReference type="AlphaFoldDB" id="A0A0B0MDJ4"/>
<reference evidence="2" key="1">
    <citation type="submission" date="2014-09" db="EMBL/GenBank/DDBJ databases">
        <authorList>
            <person name="Mudge J."/>
            <person name="Ramaraj T."/>
            <person name="Lindquist I.E."/>
            <person name="Bharti A.K."/>
            <person name="Sundararajan A."/>
            <person name="Cameron C.T."/>
            <person name="Woodward J.E."/>
            <person name="May G.D."/>
            <person name="Brubaker C."/>
            <person name="Broadhvest J."/>
            <person name="Wilkins T.A."/>
        </authorList>
    </citation>
    <scope>NUCLEOTIDE SEQUENCE</scope>
    <source>
        <strain evidence="2">cv. AKA8401</strain>
    </source>
</reference>
<evidence type="ECO:0000313" key="2">
    <source>
        <dbReference type="Proteomes" id="UP000032142"/>
    </source>
</evidence>
<gene>
    <name evidence="1" type="ORF">F383_37481</name>
</gene>
<evidence type="ECO:0000313" key="1">
    <source>
        <dbReference type="EMBL" id="KHF98456.1"/>
    </source>
</evidence>
<protein>
    <submittedName>
        <fullName evidence="1">Uncharacterized protein</fullName>
    </submittedName>
</protein>
<keyword evidence="2" id="KW-1185">Reference proteome</keyword>
<dbReference type="EMBL" id="JRRC01039925">
    <property type="protein sequence ID" value="KHF98456.1"/>
    <property type="molecule type" value="Genomic_DNA"/>
</dbReference>
<proteinExistence type="predicted"/>
<dbReference type="Proteomes" id="UP000032142">
    <property type="component" value="Unassembled WGS sequence"/>
</dbReference>
<name>A0A0B0MDJ4_GOSAR</name>
<accession>A0A0B0MDJ4</accession>
<comment type="caution">
    <text evidence="1">The sequence shown here is derived from an EMBL/GenBank/DDBJ whole genome shotgun (WGS) entry which is preliminary data.</text>
</comment>
<organism evidence="1 2">
    <name type="scientific">Gossypium arboreum</name>
    <name type="common">Tree cotton</name>
    <name type="synonym">Gossypium nanking</name>
    <dbReference type="NCBI Taxonomy" id="29729"/>
    <lineage>
        <taxon>Eukaryota</taxon>
        <taxon>Viridiplantae</taxon>
        <taxon>Streptophyta</taxon>
        <taxon>Embryophyta</taxon>
        <taxon>Tracheophyta</taxon>
        <taxon>Spermatophyta</taxon>
        <taxon>Magnoliopsida</taxon>
        <taxon>eudicotyledons</taxon>
        <taxon>Gunneridae</taxon>
        <taxon>Pentapetalae</taxon>
        <taxon>rosids</taxon>
        <taxon>malvids</taxon>
        <taxon>Malvales</taxon>
        <taxon>Malvaceae</taxon>
        <taxon>Malvoideae</taxon>
        <taxon>Gossypium</taxon>
    </lineage>
</organism>
<sequence length="19" mass="2356">MKFFTFQHFTNSFLVNFIS</sequence>